<organism evidence="3 5">
    <name type="scientific">Rotaria magnacalcarata</name>
    <dbReference type="NCBI Taxonomy" id="392030"/>
    <lineage>
        <taxon>Eukaryota</taxon>
        <taxon>Metazoa</taxon>
        <taxon>Spiralia</taxon>
        <taxon>Gnathifera</taxon>
        <taxon>Rotifera</taxon>
        <taxon>Eurotatoria</taxon>
        <taxon>Bdelloidea</taxon>
        <taxon>Philodinida</taxon>
        <taxon>Philodinidae</taxon>
        <taxon>Rotaria</taxon>
    </lineage>
</organism>
<evidence type="ECO:0000256" key="1">
    <source>
        <dbReference type="SAM" id="MobiDB-lite"/>
    </source>
</evidence>
<feature type="region of interest" description="Disordered" evidence="1">
    <location>
        <begin position="66"/>
        <end position="90"/>
    </location>
</feature>
<evidence type="ECO:0000313" key="2">
    <source>
        <dbReference type="EMBL" id="CAF5172467.1"/>
    </source>
</evidence>
<dbReference type="AlphaFoldDB" id="A0A8S3H801"/>
<feature type="non-terminal residue" evidence="3">
    <location>
        <position position="1"/>
    </location>
</feature>
<feature type="compositionally biased region" description="Basic and acidic residues" evidence="1">
    <location>
        <begin position="66"/>
        <end position="83"/>
    </location>
</feature>
<reference evidence="3" key="1">
    <citation type="submission" date="2021-02" db="EMBL/GenBank/DDBJ databases">
        <authorList>
            <person name="Nowell W R."/>
        </authorList>
    </citation>
    <scope>NUCLEOTIDE SEQUENCE</scope>
</reference>
<dbReference type="EMBL" id="CAJOBI010316211">
    <property type="protein sequence ID" value="CAF5177346.1"/>
    <property type="molecule type" value="Genomic_DNA"/>
</dbReference>
<comment type="caution">
    <text evidence="3">The sequence shown here is derived from an EMBL/GenBank/DDBJ whole genome shotgun (WGS) entry which is preliminary data.</text>
</comment>
<dbReference type="Proteomes" id="UP000681720">
    <property type="component" value="Unassembled WGS sequence"/>
</dbReference>
<evidence type="ECO:0000313" key="4">
    <source>
        <dbReference type="EMBL" id="CAF5180751.1"/>
    </source>
</evidence>
<accession>A0A8S3H801</accession>
<dbReference type="Proteomes" id="UP000681967">
    <property type="component" value="Unassembled WGS sequence"/>
</dbReference>
<protein>
    <submittedName>
        <fullName evidence="3">Uncharacterized protein</fullName>
    </submittedName>
</protein>
<proteinExistence type="predicted"/>
<gene>
    <name evidence="2" type="ORF">BYL167_LOCUS77577</name>
    <name evidence="4" type="ORF">GIL414_LOCUS69219</name>
    <name evidence="3" type="ORF">SMN809_LOCUS67865</name>
</gene>
<sequence length="90" mass="10448">SRSHHGHELLGHGHGHDHSHEKYMDPEVATVVDIKEKLAKNVLLQKNLSSLKHIFGSKDILTTYESERKPDNIHEPDDRDHCTFRKTQIY</sequence>
<feature type="region of interest" description="Disordered" evidence="1">
    <location>
        <begin position="1"/>
        <end position="23"/>
    </location>
</feature>
<name>A0A8S3H801_9BILA</name>
<evidence type="ECO:0000313" key="3">
    <source>
        <dbReference type="EMBL" id="CAF5177346.1"/>
    </source>
</evidence>
<dbReference type="Proteomes" id="UP000676336">
    <property type="component" value="Unassembled WGS sequence"/>
</dbReference>
<evidence type="ECO:0000313" key="5">
    <source>
        <dbReference type="Proteomes" id="UP000676336"/>
    </source>
</evidence>
<dbReference type="EMBL" id="CAJOBH010282970">
    <property type="protein sequence ID" value="CAF5172467.1"/>
    <property type="molecule type" value="Genomic_DNA"/>
</dbReference>
<dbReference type="EMBL" id="CAJOBJ010329681">
    <property type="protein sequence ID" value="CAF5180751.1"/>
    <property type="molecule type" value="Genomic_DNA"/>
</dbReference>